<evidence type="ECO:0000256" key="9">
    <source>
        <dbReference type="SAM" id="Phobius"/>
    </source>
</evidence>
<feature type="transmembrane region" description="Helical" evidence="9">
    <location>
        <begin position="76"/>
        <end position="100"/>
    </location>
</feature>
<dbReference type="EMBL" id="JQAT01000001">
    <property type="protein sequence ID" value="KRN29437.1"/>
    <property type="molecule type" value="Genomic_DNA"/>
</dbReference>
<keyword evidence="3 8" id="KW-0813">Transport</keyword>
<organism evidence="11 12">
    <name type="scientific">Lactobacillus selangorensis</name>
    <dbReference type="NCBI Taxonomy" id="81857"/>
    <lineage>
        <taxon>Bacteria</taxon>
        <taxon>Bacillati</taxon>
        <taxon>Bacillota</taxon>
        <taxon>Bacilli</taxon>
        <taxon>Lactobacillales</taxon>
        <taxon>Lactobacillaceae</taxon>
        <taxon>Lactobacillus</taxon>
    </lineage>
</organism>
<evidence type="ECO:0000256" key="3">
    <source>
        <dbReference type="ARBA" id="ARBA00022448"/>
    </source>
</evidence>
<evidence type="ECO:0000256" key="6">
    <source>
        <dbReference type="ARBA" id="ARBA00022989"/>
    </source>
</evidence>
<comment type="function">
    <text evidence="8">Probably a riboflavin-binding protein that interacts with the energy-coupling factor (ECF) ABC-transporter complex.</text>
</comment>
<feature type="transmembrane region" description="Helical" evidence="9">
    <location>
        <begin position="152"/>
        <end position="176"/>
    </location>
</feature>
<comment type="similarity">
    <text evidence="2 8">Belongs to the prokaryotic riboflavin transporter (P-RFT) (TC 2.A.87) family.</text>
</comment>
<keyword evidence="4 8" id="KW-1003">Cell membrane</keyword>
<dbReference type="Pfam" id="PF12822">
    <property type="entry name" value="ECF_trnsprt"/>
    <property type="match status" value="1"/>
</dbReference>
<dbReference type="RefSeq" id="WP_057768637.1">
    <property type="nucleotide sequence ID" value="NZ_JQAT01000001.1"/>
</dbReference>
<dbReference type="STRING" id="81857.IV38_GL000321"/>
<evidence type="ECO:0000313" key="11">
    <source>
        <dbReference type="EMBL" id="KRN34034.1"/>
    </source>
</evidence>
<dbReference type="Proteomes" id="UP000051645">
    <property type="component" value="Unassembled WGS sequence"/>
</dbReference>
<keyword evidence="12" id="KW-1185">Reference proteome</keyword>
<dbReference type="OrthoDB" id="9809216at2"/>
<feature type="transmembrane region" description="Helical" evidence="9">
    <location>
        <begin position="43"/>
        <end position="70"/>
    </location>
</feature>
<comment type="subcellular location">
    <subcellularLocation>
        <location evidence="1">Cell membrane</location>
        <topology evidence="1">Multi-pass membrane protein</topology>
    </subcellularLocation>
</comment>
<keyword evidence="5 9" id="KW-0812">Transmembrane</keyword>
<evidence type="ECO:0000256" key="4">
    <source>
        <dbReference type="ARBA" id="ARBA00022475"/>
    </source>
</evidence>
<evidence type="ECO:0000256" key="5">
    <source>
        <dbReference type="ARBA" id="ARBA00022692"/>
    </source>
</evidence>
<dbReference type="PANTHER" id="PTHR38438:SF1">
    <property type="entry name" value="RIBOFLAVIN TRANSPORTER RIBU"/>
    <property type="match status" value="1"/>
</dbReference>
<evidence type="ECO:0000313" key="10">
    <source>
        <dbReference type="EMBL" id="KRN29437.1"/>
    </source>
</evidence>
<evidence type="ECO:0000256" key="1">
    <source>
        <dbReference type="ARBA" id="ARBA00004651"/>
    </source>
</evidence>
<evidence type="ECO:0000313" key="13">
    <source>
        <dbReference type="Proteomes" id="UP000051751"/>
    </source>
</evidence>
<proteinExistence type="inferred from homology"/>
<dbReference type="GO" id="GO:0032217">
    <property type="term" value="F:riboflavin transmembrane transporter activity"/>
    <property type="evidence" value="ECO:0007669"/>
    <property type="project" value="UniProtKB-UniRule"/>
</dbReference>
<dbReference type="AlphaFoldDB" id="A0A0R2FZU0"/>
<keyword evidence="7 8" id="KW-0472">Membrane</keyword>
<name>A0A0R2FZU0_9LACO</name>
<evidence type="ECO:0000256" key="2">
    <source>
        <dbReference type="ARBA" id="ARBA00005540"/>
    </source>
</evidence>
<dbReference type="PANTHER" id="PTHR38438">
    <property type="entry name" value="RIBOFLAVIN TRANSPORTER RIBU"/>
    <property type="match status" value="1"/>
</dbReference>
<comment type="caution">
    <text evidence="11">The sequence shown here is derived from an EMBL/GenBank/DDBJ whole genome shotgun (WGS) entry which is preliminary data.</text>
</comment>
<accession>A0A0R2FZU0</accession>
<evidence type="ECO:0000313" key="12">
    <source>
        <dbReference type="Proteomes" id="UP000051645"/>
    </source>
</evidence>
<evidence type="ECO:0000256" key="8">
    <source>
        <dbReference type="PIRNR" id="PIRNR037778"/>
    </source>
</evidence>
<sequence>MQQTNTRRLIGIAMMAACSYVLLFLAFPILPLFSWLKVDFSDVVVLISTFLYGPWGGIITAFLRSLLYFITSGANLPAFIGDAAGFIASVVYVLPIYWLFKRRPNWQGRFTGYVLGTISLTVVMSLLNYWLITPLYMQVIGLKLGMPLAKYILFGVAPFNLVKGILVAVVFAILYVRLVPWMKRHQSVMTK</sequence>
<dbReference type="Proteomes" id="UP000051751">
    <property type="component" value="Unassembled WGS sequence"/>
</dbReference>
<dbReference type="PIRSF" id="PIRSF037778">
    <property type="entry name" value="UCP037778_transp_RibU"/>
    <property type="match status" value="1"/>
</dbReference>
<dbReference type="Gene3D" id="1.10.1760.20">
    <property type="match status" value="1"/>
</dbReference>
<feature type="transmembrane region" description="Helical" evidence="9">
    <location>
        <begin position="12"/>
        <end position="36"/>
    </location>
</feature>
<dbReference type="GO" id="GO:0005886">
    <property type="term" value="C:plasma membrane"/>
    <property type="evidence" value="ECO:0007669"/>
    <property type="project" value="UniProtKB-SubCell"/>
</dbReference>
<evidence type="ECO:0000256" key="7">
    <source>
        <dbReference type="ARBA" id="ARBA00023136"/>
    </source>
</evidence>
<gene>
    <name evidence="10" type="ORF">IV38_GL000321</name>
    <name evidence="11" type="ORF">IV40_GL000347</name>
</gene>
<dbReference type="InterPro" id="IPR025720">
    <property type="entry name" value="RibU"/>
</dbReference>
<keyword evidence="6 9" id="KW-1133">Transmembrane helix</keyword>
<reference evidence="12 13" key="1">
    <citation type="journal article" date="2015" name="Genome Announc.">
        <title>Expanding the biotechnology potential of lactobacilli through comparative genomics of 213 strains and associated genera.</title>
        <authorList>
            <person name="Sun Z."/>
            <person name="Harris H.M."/>
            <person name="McCann A."/>
            <person name="Guo C."/>
            <person name="Argimon S."/>
            <person name="Zhang W."/>
            <person name="Yang X."/>
            <person name="Jeffery I.B."/>
            <person name="Cooney J.C."/>
            <person name="Kagawa T.F."/>
            <person name="Liu W."/>
            <person name="Song Y."/>
            <person name="Salvetti E."/>
            <person name="Wrobel A."/>
            <person name="Rasinkangas P."/>
            <person name="Parkhill J."/>
            <person name="Rea M.C."/>
            <person name="O'Sullivan O."/>
            <person name="Ritari J."/>
            <person name="Douillard F.P."/>
            <person name="Paul Ross R."/>
            <person name="Yang R."/>
            <person name="Briner A.E."/>
            <person name="Felis G.E."/>
            <person name="de Vos W.M."/>
            <person name="Barrangou R."/>
            <person name="Klaenhammer T.R."/>
            <person name="Caufield P.W."/>
            <person name="Cui Y."/>
            <person name="Zhang H."/>
            <person name="O'Toole P.W."/>
        </authorList>
    </citation>
    <scope>NUCLEOTIDE SEQUENCE [LARGE SCALE GENOMIC DNA]</scope>
    <source>
        <strain evidence="10 13">ATCC BAA-66</strain>
        <strain evidence="11 12">DSM 13344</strain>
    </source>
</reference>
<feature type="transmembrane region" description="Helical" evidence="9">
    <location>
        <begin position="112"/>
        <end position="132"/>
    </location>
</feature>
<dbReference type="PATRIC" id="fig|81857.3.peg.326"/>
<dbReference type="EMBL" id="JQAZ01000001">
    <property type="protein sequence ID" value="KRN34034.1"/>
    <property type="molecule type" value="Genomic_DNA"/>
</dbReference>
<protein>
    <recommendedName>
        <fullName evidence="8">Riboflavin transporter</fullName>
    </recommendedName>
</protein>
<dbReference type="InterPro" id="IPR024529">
    <property type="entry name" value="ECF_trnsprt_substrate-spec"/>
</dbReference>